<comment type="caution">
    <text evidence="1">The sequence shown here is derived from an EMBL/GenBank/DDBJ whole genome shotgun (WGS) entry which is preliminary data.</text>
</comment>
<dbReference type="Proteomes" id="UP001165653">
    <property type="component" value="Unassembled WGS sequence"/>
</dbReference>
<sequence>MQITLTLELSQEQVEELIAAREDSRRSIISIKSNSIFAPSPDAKLLPPRWLSLRTAKDYCSLSTGTLQRACALGLIVSHMVGLKEQGGGRRLIDRLSLDAWIMADYPGWRDSDYRKRKRKKEKELVPERFPLLPPVNITELAREIVRVMEEK</sequence>
<proteinExistence type="predicted"/>
<reference evidence="1" key="1">
    <citation type="submission" date="2022-10" db="EMBL/GenBank/DDBJ databases">
        <title>Luteolibacter sp. GHJ8, whole genome shotgun sequencing project.</title>
        <authorList>
            <person name="Zhao G."/>
            <person name="Shen L."/>
        </authorList>
    </citation>
    <scope>NUCLEOTIDE SEQUENCE</scope>
    <source>
        <strain evidence="1">GHJ8</strain>
    </source>
</reference>
<gene>
    <name evidence="1" type="ORF">OJ996_20435</name>
</gene>
<evidence type="ECO:0000313" key="2">
    <source>
        <dbReference type="Proteomes" id="UP001165653"/>
    </source>
</evidence>
<protein>
    <recommendedName>
        <fullName evidence="3">Helix-turn-helix domain-containing protein</fullName>
    </recommendedName>
</protein>
<organism evidence="1 2">
    <name type="scientific">Luteolibacter rhizosphaerae</name>
    <dbReference type="NCBI Taxonomy" id="2989719"/>
    <lineage>
        <taxon>Bacteria</taxon>
        <taxon>Pseudomonadati</taxon>
        <taxon>Verrucomicrobiota</taxon>
        <taxon>Verrucomicrobiia</taxon>
        <taxon>Verrucomicrobiales</taxon>
        <taxon>Verrucomicrobiaceae</taxon>
        <taxon>Luteolibacter</taxon>
    </lineage>
</organism>
<dbReference type="EMBL" id="JAPDDR010000011">
    <property type="protein sequence ID" value="MCW1915967.1"/>
    <property type="molecule type" value="Genomic_DNA"/>
</dbReference>
<evidence type="ECO:0000313" key="1">
    <source>
        <dbReference type="EMBL" id="MCW1915967.1"/>
    </source>
</evidence>
<dbReference type="RefSeq" id="WP_264515531.1">
    <property type="nucleotide sequence ID" value="NZ_JAPDDR010000011.1"/>
</dbReference>
<evidence type="ECO:0008006" key="3">
    <source>
        <dbReference type="Google" id="ProtNLM"/>
    </source>
</evidence>
<name>A0ABT3G7Y2_9BACT</name>
<keyword evidence="2" id="KW-1185">Reference proteome</keyword>
<accession>A0ABT3G7Y2</accession>